<evidence type="ECO:0000313" key="10">
    <source>
        <dbReference type="EMBL" id="MDI1492012.1"/>
    </source>
</evidence>
<dbReference type="SUPFAM" id="SSF50129">
    <property type="entry name" value="GroES-like"/>
    <property type="match status" value="1"/>
</dbReference>
<organism evidence="10 11">
    <name type="scientific">Ramalina farinacea</name>
    <dbReference type="NCBI Taxonomy" id="258253"/>
    <lineage>
        <taxon>Eukaryota</taxon>
        <taxon>Fungi</taxon>
        <taxon>Dikarya</taxon>
        <taxon>Ascomycota</taxon>
        <taxon>Pezizomycotina</taxon>
        <taxon>Lecanoromycetes</taxon>
        <taxon>OSLEUM clade</taxon>
        <taxon>Lecanoromycetidae</taxon>
        <taxon>Lecanorales</taxon>
        <taxon>Lecanorineae</taxon>
        <taxon>Ramalinaceae</taxon>
        <taxon>Ramalina</taxon>
    </lineage>
</organism>
<evidence type="ECO:0000259" key="7">
    <source>
        <dbReference type="PROSITE" id="PS50075"/>
    </source>
</evidence>
<dbReference type="Gene3D" id="3.10.129.110">
    <property type="entry name" value="Polyketide synthase dehydratase"/>
    <property type="match status" value="1"/>
</dbReference>
<dbReference type="SMART" id="SM00825">
    <property type="entry name" value="PKS_KS"/>
    <property type="match status" value="1"/>
</dbReference>
<dbReference type="Pfam" id="PF23114">
    <property type="entry name" value="NAD-bd_HRPKS_sdrA"/>
    <property type="match status" value="1"/>
</dbReference>
<dbReference type="SMART" id="SM00822">
    <property type="entry name" value="PKS_KR"/>
    <property type="match status" value="1"/>
</dbReference>
<dbReference type="SMART" id="SM00827">
    <property type="entry name" value="PKS_AT"/>
    <property type="match status" value="1"/>
</dbReference>
<dbReference type="PROSITE" id="PS52019">
    <property type="entry name" value="PKS_MFAS_DH"/>
    <property type="match status" value="1"/>
</dbReference>
<dbReference type="Gene3D" id="3.40.366.10">
    <property type="entry name" value="Malonyl-Coenzyme A Acyl Carrier Protein, domain 2"/>
    <property type="match status" value="1"/>
</dbReference>
<dbReference type="InterPro" id="IPR020806">
    <property type="entry name" value="PKS_PP-bd"/>
</dbReference>
<dbReference type="SUPFAM" id="SSF51735">
    <property type="entry name" value="NAD(P)-binding Rossmann-fold domains"/>
    <property type="match status" value="3"/>
</dbReference>
<dbReference type="InterPro" id="IPR057326">
    <property type="entry name" value="KR_dom"/>
</dbReference>
<dbReference type="Gene3D" id="3.30.70.3290">
    <property type="match status" value="1"/>
</dbReference>
<reference evidence="10" key="1">
    <citation type="journal article" date="2023" name="Genome Biol. Evol.">
        <title>First Whole Genome Sequence and Flow Cytometry Genome Size Data for the Lichen-Forming Fungus Ramalina farinacea (Ascomycota).</title>
        <authorList>
            <person name="Llewellyn T."/>
            <person name="Mian S."/>
            <person name="Hill R."/>
            <person name="Leitch I.J."/>
            <person name="Gaya E."/>
        </authorList>
    </citation>
    <scope>NUCLEOTIDE SEQUENCE</scope>
    <source>
        <strain evidence="10">LIQ254RAFAR</strain>
    </source>
</reference>
<feature type="domain" description="Carrier" evidence="7">
    <location>
        <begin position="2282"/>
        <end position="2358"/>
    </location>
</feature>
<dbReference type="InterPro" id="IPR036736">
    <property type="entry name" value="ACP-like_sf"/>
</dbReference>
<dbReference type="SUPFAM" id="SSF55048">
    <property type="entry name" value="Probable ACP-binding domain of malonyl-CoA ACP transacylase"/>
    <property type="match status" value="1"/>
</dbReference>
<dbReference type="Gene3D" id="3.40.50.720">
    <property type="entry name" value="NAD(P)-binding Rossmann-like Domain"/>
    <property type="match status" value="2"/>
</dbReference>
<feature type="domain" description="Ketosynthase family 3 (KS3)" evidence="8">
    <location>
        <begin position="6"/>
        <end position="433"/>
    </location>
</feature>
<accession>A0AA43QT55</accession>
<evidence type="ECO:0000256" key="1">
    <source>
        <dbReference type="ARBA" id="ARBA00022450"/>
    </source>
</evidence>
<dbReference type="Gene3D" id="3.90.180.10">
    <property type="entry name" value="Medium-chain alcohol dehydrogenases, catalytic domain"/>
    <property type="match status" value="2"/>
</dbReference>
<dbReference type="Pfam" id="PF02801">
    <property type="entry name" value="Ketoacyl-synt_C"/>
    <property type="match status" value="1"/>
</dbReference>
<dbReference type="PANTHER" id="PTHR43775:SF18">
    <property type="entry name" value="ENZYME, PUTATIVE (JCVI)-RELATED"/>
    <property type="match status" value="1"/>
</dbReference>
<keyword evidence="3" id="KW-0808">Transferase</keyword>
<dbReference type="InterPro" id="IPR009081">
    <property type="entry name" value="PP-bd_ACP"/>
</dbReference>
<evidence type="ECO:0000259" key="9">
    <source>
        <dbReference type="PROSITE" id="PS52019"/>
    </source>
</evidence>
<dbReference type="Proteomes" id="UP001161017">
    <property type="component" value="Unassembled WGS sequence"/>
</dbReference>
<dbReference type="Pfam" id="PF00550">
    <property type="entry name" value="PP-binding"/>
    <property type="match status" value="1"/>
</dbReference>
<evidence type="ECO:0000256" key="6">
    <source>
        <dbReference type="SAM" id="MobiDB-lite"/>
    </source>
</evidence>
<dbReference type="InterPro" id="IPR016035">
    <property type="entry name" value="Acyl_Trfase/lysoPLipase"/>
</dbReference>
<dbReference type="InterPro" id="IPR013968">
    <property type="entry name" value="PKS_KR"/>
</dbReference>
<dbReference type="InterPro" id="IPR020807">
    <property type="entry name" value="PKS_DH"/>
</dbReference>
<dbReference type="Pfam" id="PF08240">
    <property type="entry name" value="ADH_N"/>
    <property type="match status" value="1"/>
</dbReference>
<name>A0AA43QT55_9LECA</name>
<dbReference type="PROSITE" id="PS52004">
    <property type="entry name" value="KS3_2"/>
    <property type="match status" value="1"/>
</dbReference>
<dbReference type="Gene3D" id="1.10.1200.10">
    <property type="entry name" value="ACP-like"/>
    <property type="match status" value="1"/>
</dbReference>
<feature type="region of interest" description="C-terminal hotdog fold" evidence="5">
    <location>
        <begin position="1056"/>
        <end position="1215"/>
    </location>
</feature>
<evidence type="ECO:0000256" key="5">
    <source>
        <dbReference type="PROSITE-ProRule" id="PRU01363"/>
    </source>
</evidence>
<sequence>MANQQQEPIAIVGFACRLPGGNNTPEKLWDFLEQGKVASSEVPKTRFNYEGHYDGSHKPKTMCQPGGMFLGNVDLADFDAGFFEIGGAEAAAMDPNQRQLLEVVFEGLENAGLSMERLDSQPVGCFVGSYAADYADMQNRDPHDRPINNAIGIGRTILANRLSHFLNIKGPSVTLDTACSGSLQGLDFASRYLHTRDINAAIVASSSLYMSPEHVIDQGSMGSAHSPTALCHTFDVAADGYVKAEAVSAIIVKRLSDAIRDRDPVRAVVLGTASNSNGRTAGIASPNAVSQALAIRAAYARAGITDFNLTTYLECHGTGTQAGDPTEIQGAGSVFAATRPADKPLIIGSVKSNIGHSEPAAGNSALLKAVLSIEHGAIPGNPTFINPNPKIDFVGCKVKAFRNAIAWPESSPKRVSINSFGVGGSNAHAIIEAHTADREFHVSSYTSADDEFDLDGEYATRPSILVLSANDAASLRASIKALGNHLINPRVKVRLSDLAYTLSERRTQLWHRAFISTRNTELDERPEAWVVAKKSPQTPIFGFVFTGQGAQWSQMGKDLLNFFPWTRTILEELDTVLQSLQSPPSWSLVNELTETRSSEHLRQPEFSQPLVTALQLCIIAVLEKWNIKPRSVVGHSSGEIAAAYSTGLLDRAGAIIAAFYRGQAALTRMDVDRDAGMLAVGLGAEATSESLKKYKGQAWIGCFNSTSSVTVSGNHAALEALREDLAAAGHFARHLHVDLAYHSELMSAIGQEYEKLLTSGDEFHPVDVESAAASTGGVSWFSSVTASKKTTPADALYWKTNMISPVRFDVAIKALLEDEKAPNFLIEIGPSGALAGPMSQILKSLPAAVGGNVSYCASWSRGADAGKSLFDVAGRLFAAGAPIDMTVVNQYDGKECTIIDLPNYKWNHSIKYWHENAASKDWRFRMYMAHDLLGSKGSSHGGDTIMPGCGFITMALEALHQKHRALLRPEDAAKLAPNDLCYRFRNVRFNRAMVLEEEKQLQITFTLTGVPGSKDWYEFHISTSEGDVVSEHCRGLARIQDPIDEHLEGEDAAPLKSPQAPKSWYKCQREWGNDFGPTFQRLIKYEAINGQRSSRSLLSLSPPASKHAPQSYYPIHPAALDGCLQTASISNVECDRTKVKNVMVPSLIDDMIINKVPARLHEGRSIAKSVYSGRGRLDAEKNWVANTSTYDSESGQLVVQITGLNYTKLDVAPKPDPHTFHCVSWKPDISFFTQDQMMYLTPDKASNKLDTVINLIAHKKPALRVLEVNLDDTNASCMWFDASDSLARAAYSKYDFLSSNPRTLVTVQTKYEGKENASFLQISPEKEALGLPNEVVYDLSIINAPESTTVTSIADLVKSLKPLLSADAFTIVARLKDEGTAMSVEDSSSDDFEDLHATPSPKKPGTPSSSGSLFDGPTSSTSSAAWDPDATKRSVDSGYTHDSGSRIEIAATSDGNPACLWSSTTTDPQASPRGNLLVVRLAKSTPEALPPSLQSLLETSGWTVTQRTSSFSKPIDGAVVLILDELWNPVLTQADEKQWEAIKGLVSSGSPVLWVTKGAQDSVTNPDNAMINGLFRVARREDSSAKLTTLDVQSSTSPATCWAIEKVLGSLTRGDSVETEYMERDGLLHVPRILPDAAVNDFKNAEVEGLEPVVKGLHGTEVQVRLRAERLGTLQSLMWYETELEEALLDVGNVEVEVVAAGVNFKDVAITMGIVPDDETNIGLECGGMIKRLGPEVKKFKVGDRVCMLRGGSYANRVRVPVERCHLIPASMSFEEAATIPSVYLCSVYAMYHLGNLRKGQIYVTVGTEEKRQFLESNHNIPRNRMFSSRNTKFAQEIMRETGGRGVDCIINSLVGELLDASWRIVADGGTMVEIGKRDIVDRNTLSMEPFDRNCSFRALDLSYTKDMTDSVIESLFDELFDLIDAGHVRPIHPITTFGFDDVIAALSYIRSGRHLGKIVISSAEKEDVQVPIRPAIRSLRLSPNTSYLIVGGLKGACGTLAIHIAQRGARHIIVSSRSGISDEASARVVDGCLFHGCQVTEVNGDVGNSEFVRRMFKSASPRIAGIIQGAMVLRDKPLETMTLDDYHTTIHAKVQGTWNLHWASQELQKQPLDFFTMLSSTSGVVGNKGQANYAAANTFLDAFASYRQTLGLRANTVDLGLIEDVGYVAEQDSDLEVRFDKRQWTPINESMLRRILTYSILQQDVNSPLNATSSTQMITGIGFPLPKDDSELAREPRFAYLFSGRGSNKGGSMDNSEGSDQADRAFQQFRMMHKSGADAASLCNACVEMVSVQFVKILRLDTEPEPGRPLMAYGLDSLSAVELRNWIRVKIGVELTTLDITNAGSLITLCEKVVSKLPLPESAGK</sequence>
<keyword evidence="1" id="KW-0596">Phosphopantetheine</keyword>
<dbReference type="SUPFAM" id="SSF52151">
    <property type="entry name" value="FabD/lysophospholipase-like"/>
    <property type="match status" value="1"/>
</dbReference>
<dbReference type="InterPro" id="IPR036291">
    <property type="entry name" value="NAD(P)-bd_dom_sf"/>
</dbReference>
<dbReference type="CDD" id="cd00833">
    <property type="entry name" value="PKS"/>
    <property type="match status" value="1"/>
</dbReference>
<dbReference type="Pfam" id="PF00109">
    <property type="entry name" value="ketoacyl-synt"/>
    <property type="match status" value="1"/>
</dbReference>
<dbReference type="InterPro" id="IPR049551">
    <property type="entry name" value="PKS_DH_C"/>
</dbReference>
<dbReference type="SMART" id="SM00829">
    <property type="entry name" value="PKS_ER"/>
    <property type="match status" value="1"/>
</dbReference>
<dbReference type="InterPro" id="IPR042104">
    <property type="entry name" value="PKS_dehydratase_sf"/>
</dbReference>
<evidence type="ECO:0000256" key="2">
    <source>
        <dbReference type="ARBA" id="ARBA00022553"/>
    </source>
</evidence>
<dbReference type="Gene3D" id="3.40.47.10">
    <property type="match status" value="1"/>
</dbReference>
<dbReference type="PROSITE" id="PS00012">
    <property type="entry name" value="PHOSPHOPANTETHEINE"/>
    <property type="match status" value="1"/>
</dbReference>
<dbReference type="GO" id="GO:0006633">
    <property type="term" value="P:fatty acid biosynthetic process"/>
    <property type="evidence" value="ECO:0007669"/>
    <property type="project" value="TreeGrafter"/>
</dbReference>
<keyword evidence="11" id="KW-1185">Reference proteome</keyword>
<evidence type="ECO:0000256" key="4">
    <source>
        <dbReference type="ARBA" id="ARBA00023268"/>
    </source>
</evidence>
<gene>
    <name evidence="10" type="ORF">OHK93_003223</name>
</gene>
<dbReference type="InterPro" id="IPR014043">
    <property type="entry name" value="Acyl_transferase_dom"/>
</dbReference>
<feature type="region of interest" description="N-terminal hotdog fold" evidence="5">
    <location>
        <begin position="896"/>
        <end position="1044"/>
    </location>
</feature>
<dbReference type="Pfam" id="PF14765">
    <property type="entry name" value="PS-DH"/>
    <property type="match status" value="1"/>
</dbReference>
<dbReference type="InterPro" id="IPR001227">
    <property type="entry name" value="Ac_transferase_dom_sf"/>
</dbReference>
<feature type="active site" description="Proton donor; for dehydratase activity" evidence="5">
    <location>
        <position position="1121"/>
    </location>
</feature>
<proteinExistence type="predicted"/>
<dbReference type="InterPro" id="IPR016036">
    <property type="entry name" value="Malonyl_transacylase_ACP-bd"/>
</dbReference>
<dbReference type="SMART" id="SM00826">
    <property type="entry name" value="PKS_DH"/>
    <property type="match status" value="1"/>
</dbReference>
<dbReference type="InterPro" id="IPR011032">
    <property type="entry name" value="GroES-like_sf"/>
</dbReference>
<dbReference type="PANTHER" id="PTHR43775">
    <property type="entry name" value="FATTY ACID SYNTHASE"/>
    <property type="match status" value="1"/>
</dbReference>
<dbReference type="InterPro" id="IPR013154">
    <property type="entry name" value="ADH-like_N"/>
</dbReference>
<dbReference type="Pfam" id="PF13602">
    <property type="entry name" value="ADH_zinc_N_2"/>
    <property type="match status" value="1"/>
</dbReference>
<dbReference type="Pfam" id="PF08659">
    <property type="entry name" value="KR"/>
    <property type="match status" value="1"/>
</dbReference>
<dbReference type="GO" id="GO:0030639">
    <property type="term" value="P:polyketide biosynthetic process"/>
    <property type="evidence" value="ECO:0007669"/>
    <property type="project" value="UniProtKB-ARBA"/>
</dbReference>
<dbReference type="InterPro" id="IPR049900">
    <property type="entry name" value="PKS_mFAS_DH"/>
</dbReference>
<dbReference type="GO" id="GO:0004312">
    <property type="term" value="F:fatty acid synthase activity"/>
    <property type="evidence" value="ECO:0007669"/>
    <property type="project" value="TreeGrafter"/>
</dbReference>
<comment type="caution">
    <text evidence="10">The sequence shown here is derived from an EMBL/GenBank/DDBJ whole genome shotgun (WGS) entry which is preliminary data.</text>
</comment>
<dbReference type="InterPro" id="IPR020843">
    <property type="entry name" value="ER"/>
</dbReference>
<dbReference type="EMBL" id="JAPUFD010000016">
    <property type="protein sequence ID" value="MDI1492012.1"/>
    <property type="molecule type" value="Genomic_DNA"/>
</dbReference>
<dbReference type="Pfam" id="PF16197">
    <property type="entry name" value="KAsynt_C_assoc"/>
    <property type="match status" value="1"/>
</dbReference>
<dbReference type="GO" id="GO:0031177">
    <property type="term" value="F:phosphopantetheine binding"/>
    <property type="evidence" value="ECO:0007669"/>
    <property type="project" value="InterPro"/>
</dbReference>
<dbReference type="CDD" id="cd05195">
    <property type="entry name" value="enoyl_red"/>
    <property type="match status" value="1"/>
</dbReference>
<keyword evidence="2" id="KW-0597">Phosphoprotein</keyword>
<feature type="compositionally biased region" description="Low complexity" evidence="6">
    <location>
        <begin position="1398"/>
        <end position="1412"/>
    </location>
</feature>
<feature type="active site" description="Proton acceptor; for dehydratase activity" evidence="5">
    <location>
        <position position="930"/>
    </location>
</feature>
<dbReference type="InterPro" id="IPR014030">
    <property type="entry name" value="Ketoacyl_synth_N"/>
</dbReference>
<protein>
    <submittedName>
        <fullName evidence="10">Type I Iterative PKS</fullName>
    </submittedName>
</protein>
<feature type="region of interest" description="Disordered" evidence="6">
    <location>
        <begin position="1382"/>
        <end position="1442"/>
    </location>
</feature>
<dbReference type="SMART" id="SM00823">
    <property type="entry name" value="PKS_PP"/>
    <property type="match status" value="1"/>
</dbReference>
<evidence type="ECO:0000259" key="8">
    <source>
        <dbReference type="PROSITE" id="PS52004"/>
    </source>
</evidence>
<keyword evidence="4" id="KW-0511">Multifunctional enzyme</keyword>
<dbReference type="InterPro" id="IPR014031">
    <property type="entry name" value="Ketoacyl_synth_C"/>
</dbReference>
<dbReference type="InterPro" id="IPR056501">
    <property type="entry name" value="NAD-bd_HRPKS_sdrA"/>
</dbReference>
<dbReference type="InterPro" id="IPR006162">
    <property type="entry name" value="Ppantetheine_attach_site"/>
</dbReference>
<dbReference type="SUPFAM" id="SSF53901">
    <property type="entry name" value="Thiolase-like"/>
    <property type="match status" value="1"/>
</dbReference>
<dbReference type="InterPro" id="IPR016039">
    <property type="entry name" value="Thiolase-like"/>
</dbReference>
<dbReference type="GO" id="GO:0016491">
    <property type="term" value="F:oxidoreductase activity"/>
    <property type="evidence" value="ECO:0007669"/>
    <property type="project" value="InterPro"/>
</dbReference>
<dbReference type="InterPro" id="IPR050091">
    <property type="entry name" value="PKS_NRPS_Biosynth_Enz"/>
</dbReference>
<dbReference type="InterPro" id="IPR032821">
    <property type="entry name" value="PKS_assoc"/>
</dbReference>
<feature type="domain" description="PKS/mFAS DH" evidence="9">
    <location>
        <begin position="896"/>
        <end position="1215"/>
    </location>
</feature>
<dbReference type="InterPro" id="IPR020841">
    <property type="entry name" value="PKS_Beta-ketoAc_synthase_dom"/>
</dbReference>
<evidence type="ECO:0000256" key="3">
    <source>
        <dbReference type="ARBA" id="ARBA00022679"/>
    </source>
</evidence>
<dbReference type="Pfam" id="PF00698">
    <property type="entry name" value="Acyl_transf_1"/>
    <property type="match status" value="1"/>
</dbReference>
<dbReference type="SUPFAM" id="SSF47336">
    <property type="entry name" value="ACP-like"/>
    <property type="match status" value="1"/>
</dbReference>
<dbReference type="PROSITE" id="PS50075">
    <property type="entry name" value="CARRIER"/>
    <property type="match status" value="1"/>
</dbReference>
<evidence type="ECO:0000313" key="11">
    <source>
        <dbReference type="Proteomes" id="UP001161017"/>
    </source>
</evidence>